<dbReference type="RefSeq" id="WP_111276463.1">
    <property type="nucleotide sequence ID" value="NZ_QFYS01000005.1"/>
</dbReference>
<evidence type="ECO:0000313" key="4">
    <source>
        <dbReference type="Proteomes" id="UP000249524"/>
    </source>
</evidence>
<organism evidence="3 4">
    <name type="scientific">Phenylobacterium kunshanense</name>
    <dbReference type="NCBI Taxonomy" id="1445034"/>
    <lineage>
        <taxon>Bacteria</taxon>
        <taxon>Pseudomonadati</taxon>
        <taxon>Pseudomonadota</taxon>
        <taxon>Alphaproteobacteria</taxon>
        <taxon>Caulobacterales</taxon>
        <taxon>Caulobacteraceae</taxon>
        <taxon>Phenylobacterium</taxon>
    </lineage>
</organism>
<evidence type="ECO:0000313" key="3">
    <source>
        <dbReference type="EMBL" id="RAK64925.1"/>
    </source>
</evidence>
<dbReference type="Pfam" id="PF12969">
    <property type="entry name" value="DUF3857"/>
    <property type="match status" value="1"/>
</dbReference>
<dbReference type="Gene3D" id="2.60.40.3140">
    <property type="match status" value="1"/>
</dbReference>
<keyword evidence="4" id="KW-1185">Reference proteome</keyword>
<dbReference type="EMBL" id="QFYS01000005">
    <property type="protein sequence ID" value="RAK64925.1"/>
    <property type="molecule type" value="Genomic_DNA"/>
</dbReference>
<evidence type="ECO:0000259" key="2">
    <source>
        <dbReference type="Pfam" id="PF12969"/>
    </source>
</evidence>
<feature type="signal peptide" evidence="1">
    <location>
        <begin position="1"/>
        <end position="20"/>
    </location>
</feature>
<reference evidence="3 4" key="1">
    <citation type="submission" date="2018-05" db="EMBL/GenBank/DDBJ databases">
        <authorList>
            <person name="Lanie J.A."/>
            <person name="Ng W.-L."/>
            <person name="Kazmierczak K.M."/>
            <person name="Andrzejewski T.M."/>
            <person name="Davidsen T.M."/>
            <person name="Wayne K.J."/>
            <person name="Tettelin H."/>
            <person name="Glass J.I."/>
            <person name="Rusch D."/>
            <person name="Podicherti R."/>
            <person name="Tsui H.-C.T."/>
            <person name="Winkler M.E."/>
        </authorList>
    </citation>
    <scope>NUCLEOTIDE SEQUENCE [LARGE SCALE GENOMIC DNA]</scope>
    <source>
        <strain evidence="3 4">BUT-10</strain>
    </source>
</reference>
<feature type="domain" description="DUF3857" evidence="2">
    <location>
        <begin position="68"/>
        <end position="231"/>
    </location>
</feature>
<protein>
    <recommendedName>
        <fullName evidence="2">DUF3857 domain-containing protein</fullName>
    </recommendedName>
</protein>
<keyword evidence="1" id="KW-0732">Signal</keyword>
<sequence length="649" mass="70950">MLRFASVAVAAVLIAAPALAAPKPQYGPPPKWVQVAEVPPAPPAEGAPAVQTLLDDNQSRLTPEGDGYYNRRVRKVLKTEGLPALTTFGVTWDPDDEQVTIHSLRIIRGDKTIDLLAKGRNMLVLRREQDLERAMLDGRMSASQQIEGLQVGDILDASWSHSGRDPVAGNRSYDLEALAFPGVASRYRVRLTWPKGAPVRFRATEGFGEPNLGEEGGWTVLERDITNAQAPKPPIGAPPRFRRLGSLETSSFESWNEVSRMMAPLYASASVIGADSDLRAEVDAIAARTRDPKARAFAALRLVEDKTRYFFIGIGDGGYVPAPADETWRRKFGDCKGKTALLLAILKALEVEAEPALVSLGGGDGMDERLPSLAAFNHVLVRATVEGKVYWLDGTRTGDRSGLDALRPPPHRWALPVRAAGADLERIDLPPLDAPQIEAKIRFDASKGLDVRAGVMMNTRLTGDAANAMRQMVAITPRTDLERTFRQQMSGNMSWIEVEKIDWRDDVENDAFEIRLSGVADLDWRTNPDLGVREYRVSVSNNQTQGFPRREPGPNRDAPYAVPFPVFVRTTTEMVLPQGGKGFTVRGPAGREMVGGMELVRASGIDGGVARFTIDVRSLQSEIPAAEAEAATRTLRRVASEDSLIRAPL</sequence>
<proteinExistence type="predicted"/>
<gene>
    <name evidence="3" type="ORF">DJ019_13035</name>
</gene>
<dbReference type="InterPro" id="IPR024618">
    <property type="entry name" value="DUF3857"/>
</dbReference>
<accession>A0A328BE52</accession>
<evidence type="ECO:0000256" key="1">
    <source>
        <dbReference type="SAM" id="SignalP"/>
    </source>
</evidence>
<feature type="chain" id="PRO_5016265323" description="DUF3857 domain-containing protein" evidence="1">
    <location>
        <begin position="21"/>
        <end position="649"/>
    </location>
</feature>
<name>A0A328BE52_9CAUL</name>
<dbReference type="Proteomes" id="UP000249524">
    <property type="component" value="Unassembled WGS sequence"/>
</dbReference>
<dbReference type="AlphaFoldDB" id="A0A328BE52"/>
<dbReference type="Gene3D" id="3.10.620.30">
    <property type="match status" value="1"/>
</dbReference>
<dbReference type="OrthoDB" id="98874at2"/>
<comment type="caution">
    <text evidence="3">The sequence shown here is derived from an EMBL/GenBank/DDBJ whole genome shotgun (WGS) entry which is preliminary data.</text>
</comment>